<dbReference type="PROSITE" id="PS50294">
    <property type="entry name" value="WD_REPEATS_REGION"/>
    <property type="match status" value="1"/>
</dbReference>
<evidence type="ECO:0000256" key="3">
    <source>
        <dbReference type="PROSITE-ProRule" id="PRU00221"/>
    </source>
</evidence>
<dbReference type="PRINTS" id="PR00320">
    <property type="entry name" value="GPROTEINBRPT"/>
</dbReference>
<dbReference type="SUPFAM" id="SSF81383">
    <property type="entry name" value="F-box domain"/>
    <property type="match status" value="1"/>
</dbReference>
<reference evidence="4" key="1">
    <citation type="submission" date="2021-01" db="EMBL/GenBank/DDBJ databases">
        <authorList>
            <person name="Corre E."/>
            <person name="Pelletier E."/>
            <person name="Niang G."/>
            <person name="Scheremetjew M."/>
            <person name="Finn R."/>
            <person name="Kale V."/>
            <person name="Holt S."/>
            <person name="Cochrane G."/>
            <person name="Meng A."/>
            <person name="Brown T."/>
            <person name="Cohen L."/>
        </authorList>
    </citation>
    <scope>NUCLEOTIDE SEQUENCE</scope>
    <source>
        <strain evidence="4">CCCM811</strain>
    </source>
</reference>
<dbReference type="InterPro" id="IPR036322">
    <property type="entry name" value="WD40_repeat_dom_sf"/>
</dbReference>
<dbReference type="InterPro" id="IPR001680">
    <property type="entry name" value="WD40_rpt"/>
</dbReference>
<dbReference type="EMBL" id="HBIV01038505">
    <property type="protein sequence ID" value="CAE0675581.1"/>
    <property type="molecule type" value="Transcribed_RNA"/>
</dbReference>
<dbReference type="Pfam" id="PF00400">
    <property type="entry name" value="WD40"/>
    <property type="match status" value="4"/>
</dbReference>
<dbReference type="PANTHER" id="PTHR19879">
    <property type="entry name" value="TRANSCRIPTION INITIATION FACTOR TFIID"/>
    <property type="match status" value="1"/>
</dbReference>
<name>A0A7S4DWV3_9EUKA</name>
<dbReference type="PANTHER" id="PTHR19879:SF9">
    <property type="entry name" value="TRANSCRIPTION INITIATION FACTOR TFIID SUBUNIT 5"/>
    <property type="match status" value="1"/>
</dbReference>
<feature type="repeat" description="WD" evidence="3">
    <location>
        <begin position="208"/>
        <end position="249"/>
    </location>
</feature>
<dbReference type="PROSITE" id="PS00678">
    <property type="entry name" value="WD_REPEATS_1"/>
    <property type="match status" value="1"/>
</dbReference>
<dbReference type="SMART" id="SM00320">
    <property type="entry name" value="WD40"/>
    <property type="match status" value="5"/>
</dbReference>
<dbReference type="AlphaFoldDB" id="A0A7S4DWV3"/>
<protein>
    <recommendedName>
        <fullName evidence="5">F-box domain-containing protein</fullName>
    </recommendedName>
</protein>
<dbReference type="PROSITE" id="PS50082">
    <property type="entry name" value="WD_REPEATS_2"/>
    <property type="match status" value="2"/>
</dbReference>
<sequence length="429" mass="48020">MHPGDLHAVEEAEEKEVSVAVSTQGTWSGVDADTFFNICLFLGHLPDILRVMRTCQAWSRQGENERIWAKMCDRAGWPQLGKKWFLVKYRDVKLFRRPPVKNTLKTKHPVLSMFAPTPVRVFNWKWGKVTSLNSNLLTVAEVSGGTGLTVWDATKTTPVRSESDGDAKASYAGNWSTVAICDTRVVYADSKTAEVIVRELDTGESYILGRHNSAVTCLKADRGGKVAVSCSYDQTVRVWDLSRYSHQLTIHLPQRLWAVAVHPKCARVAGGTDKTLHVWRAVDGKKICKLYPPKEGTILTLEFDPVEPDALIFAGGCDKEIRLWNYISGQCIRTFTGHRDYVFGCVPLSNLLITCSRDHTARIYDKHTGESLQELKGHDMDVKCVIHLEPDKIATGGYDKRINVWSFPKPDEDAEAVLQDPTTDACTIQ</sequence>
<dbReference type="Gene3D" id="2.130.10.10">
    <property type="entry name" value="YVTN repeat-like/Quinoprotein amine dehydrogenase"/>
    <property type="match status" value="2"/>
</dbReference>
<organism evidence="4">
    <name type="scientific">Lotharella globosa</name>
    <dbReference type="NCBI Taxonomy" id="91324"/>
    <lineage>
        <taxon>Eukaryota</taxon>
        <taxon>Sar</taxon>
        <taxon>Rhizaria</taxon>
        <taxon>Cercozoa</taxon>
        <taxon>Chlorarachniophyceae</taxon>
        <taxon>Lotharella</taxon>
    </lineage>
</organism>
<dbReference type="SUPFAM" id="SSF50978">
    <property type="entry name" value="WD40 repeat-like"/>
    <property type="match status" value="1"/>
</dbReference>
<accession>A0A7S4DWV3</accession>
<keyword evidence="1 3" id="KW-0853">WD repeat</keyword>
<dbReference type="InterPro" id="IPR036047">
    <property type="entry name" value="F-box-like_dom_sf"/>
</dbReference>
<evidence type="ECO:0000256" key="1">
    <source>
        <dbReference type="ARBA" id="ARBA00022574"/>
    </source>
</evidence>
<dbReference type="InterPro" id="IPR015943">
    <property type="entry name" value="WD40/YVTN_repeat-like_dom_sf"/>
</dbReference>
<evidence type="ECO:0008006" key="5">
    <source>
        <dbReference type="Google" id="ProtNLM"/>
    </source>
</evidence>
<gene>
    <name evidence="4" type="ORF">LGLO00237_LOCUS27358</name>
</gene>
<keyword evidence="2" id="KW-0677">Repeat</keyword>
<dbReference type="InterPro" id="IPR019775">
    <property type="entry name" value="WD40_repeat_CS"/>
</dbReference>
<feature type="repeat" description="WD" evidence="3">
    <location>
        <begin position="291"/>
        <end position="334"/>
    </location>
</feature>
<proteinExistence type="predicted"/>
<dbReference type="InterPro" id="IPR020472">
    <property type="entry name" value="WD40_PAC1"/>
</dbReference>
<evidence type="ECO:0000313" key="4">
    <source>
        <dbReference type="EMBL" id="CAE0675581.1"/>
    </source>
</evidence>
<evidence type="ECO:0000256" key="2">
    <source>
        <dbReference type="ARBA" id="ARBA00022737"/>
    </source>
</evidence>